<dbReference type="RefSeq" id="WP_161718307.1">
    <property type="nucleotide sequence ID" value="NZ_JAAAPO010000003.1"/>
</dbReference>
<evidence type="ECO:0000259" key="5">
    <source>
        <dbReference type="Pfam" id="PF01507"/>
    </source>
</evidence>
<keyword evidence="4" id="KW-0408">Iron</keyword>
<dbReference type="GO" id="GO:0004604">
    <property type="term" value="F:phosphoadenylyl-sulfate reductase (thioredoxin) activity"/>
    <property type="evidence" value="ECO:0007669"/>
    <property type="project" value="UniProtKB-EC"/>
</dbReference>
<dbReference type="Proteomes" id="UP000753724">
    <property type="component" value="Unassembled WGS sequence"/>
</dbReference>
<evidence type="ECO:0000256" key="1">
    <source>
        <dbReference type="ARBA" id="ARBA00009732"/>
    </source>
</evidence>
<dbReference type="NCBIfam" id="NF002537">
    <property type="entry name" value="PRK02090.1"/>
    <property type="match status" value="1"/>
</dbReference>
<comment type="caution">
    <text evidence="6">The sequence shown here is derived from an EMBL/GenBank/DDBJ whole genome shotgun (WGS) entry which is preliminary data.</text>
</comment>
<keyword evidence="4" id="KW-0963">Cytoplasm</keyword>
<dbReference type="PANTHER" id="PTHR46509">
    <property type="entry name" value="PHOSPHOADENOSINE PHOSPHOSULFATE REDUCTASE"/>
    <property type="match status" value="1"/>
</dbReference>
<keyword evidence="4" id="KW-0479">Metal-binding</keyword>
<proteinExistence type="inferred from homology"/>
<dbReference type="EC" id="1.8.4.10" evidence="4"/>
<feature type="domain" description="Phosphoadenosine phosphosulphate reductase" evidence="5">
    <location>
        <begin position="60"/>
        <end position="230"/>
    </location>
</feature>
<organism evidence="6 7">
    <name type="scientific">Novosphingobium ovatum</name>
    <dbReference type="NCBI Taxonomy" id="1908523"/>
    <lineage>
        <taxon>Bacteria</taxon>
        <taxon>Pseudomonadati</taxon>
        <taxon>Pseudomonadota</taxon>
        <taxon>Alphaproteobacteria</taxon>
        <taxon>Sphingomonadales</taxon>
        <taxon>Sphingomonadaceae</taxon>
        <taxon>Novosphingobium</taxon>
    </lineage>
</organism>
<comment type="subcellular location">
    <subcellularLocation>
        <location evidence="4">Cytoplasm</location>
    </subcellularLocation>
</comment>
<dbReference type="Gene3D" id="3.40.50.620">
    <property type="entry name" value="HUPs"/>
    <property type="match status" value="1"/>
</dbReference>
<comment type="catalytic activity">
    <reaction evidence="4">
        <text>[thioredoxin]-disulfide + sulfite + AMP + 2 H(+) = adenosine 5'-phosphosulfate + [thioredoxin]-dithiol</text>
        <dbReference type="Rhea" id="RHEA:21976"/>
        <dbReference type="Rhea" id="RHEA-COMP:10698"/>
        <dbReference type="Rhea" id="RHEA-COMP:10700"/>
        <dbReference type="ChEBI" id="CHEBI:15378"/>
        <dbReference type="ChEBI" id="CHEBI:17359"/>
        <dbReference type="ChEBI" id="CHEBI:29950"/>
        <dbReference type="ChEBI" id="CHEBI:50058"/>
        <dbReference type="ChEBI" id="CHEBI:58243"/>
        <dbReference type="ChEBI" id="CHEBI:456215"/>
        <dbReference type="EC" id="1.8.4.10"/>
    </reaction>
</comment>
<dbReference type="SUPFAM" id="SSF52402">
    <property type="entry name" value="Adenine nucleotide alpha hydrolases-like"/>
    <property type="match status" value="1"/>
</dbReference>
<dbReference type="InterPro" id="IPR014729">
    <property type="entry name" value="Rossmann-like_a/b/a_fold"/>
</dbReference>
<sequence length="286" mass="30450">MSNPKPRREDHVADRPIDRIDTGALFTEADAAALNRRFAEADAETVLRAVLLERVAGDVTLVSSFGAESAVLLHLAAQVDPGVPVLFLDTGKHFDETLAYRDTLVARLGLTNLINLTPDADVLAKKDEAGLRWSYDPDGCCEIRKVAPLAGAMGRYDASITGRKGFQASTRAGLPRFELDKSDAAGRLKINPLIDWTADRIAAYFAEHDLPAHPLVAQGYPSIGCAPCTSKVAPGEDPRSGRWRGWDKTECGIHVAAVSVVPGAVSAVPGASNGADDLPPGFEPAF</sequence>
<dbReference type="PIRSF" id="PIRSF000857">
    <property type="entry name" value="PAPS_reductase"/>
    <property type="match status" value="1"/>
</dbReference>
<reference evidence="7" key="1">
    <citation type="submission" date="2020-01" db="EMBL/GenBank/DDBJ databases">
        <title>Sphingomonas sp. strain CSW-10.</title>
        <authorList>
            <person name="Chen W.-M."/>
        </authorList>
    </citation>
    <scope>NUCLEOTIDE SEQUENCE [LARGE SCALE GENOMIC DNA]</scope>
    <source>
        <strain evidence="7">FSY-8</strain>
    </source>
</reference>
<dbReference type="EMBL" id="JAAAPO010000003">
    <property type="protein sequence ID" value="NBC36863.1"/>
    <property type="molecule type" value="Genomic_DNA"/>
</dbReference>
<gene>
    <name evidence="4" type="primary">cysH</name>
    <name evidence="6" type="ORF">GTZ99_09870</name>
</gene>
<name>A0ABW9XEE5_9SPHN</name>
<dbReference type="CDD" id="cd23945">
    <property type="entry name" value="PAPS_reductase"/>
    <property type="match status" value="1"/>
</dbReference>
<feature type="binding site" evidence="4">
    <location>
        <position position="141"/>
    </location>
    <ligand>
        <name>[4Fe-4S] cluster</name>
        <dbReference type="ChEBI" id="CHEBI:49883"/>
    </ligand>
</feature>
<feature type="active site" description="Nucleophile; cysteine thiosulfonate intermediate" evidence="4">
    <location>
        <position position="251"/>
    </location>
</feature>
<evidence type="ECO:0000256" key="4">
    <source>
        <dbReference type="HAMAP-Rule" id="MF_00063"/>
    </source>
</evidence>
<comment type="similarity">
    <text evidence="1 4">Belongs to the PAPS reductase family. CysH subfamily.</text>
</comment>
<feature type="binding site" evidence="4">
    <location>
        <position position="225"/>
    </location>
    <ligand>
        <name>[4Fe-4S] cluster</name>
        <dbReference type="ChEBI" id="CHEBI:49883"/>
    </ligand>
</feature>
<comment type="pathway">
    <text evidence="3 4">Sulfur metabolism; hydrogen sulfide biosynthesis; sulfite from sulfate.</text>
</comment>
<dbReference type="Pfam" id="PF01507">
    <property type="entry name" value="PAPS_reduct"/>
    <property type="match status" value="1"/>
</dbReference>
<keyword evidence="4" id="KW-0411">Iron-sulfur</keyword>
<comment type="cofactor">
    <cofactor evidence="4">
        <name>[4Fe-4S] cluster</name>
        <dbReference type="ChEBI" id="CHEBI:49883"/>
    </cofactor>
    <text evidence="4">Binds 1 [4Fe-4S] cluster per subunit.</text>
</comment>
<comment type="function">
    <text evidence="4">Catalyzes the formation of sulfite from adenosine 5'-phosphosulfate (APS) using thioredoxin as an electron donor.</text>
</comment>
<feature type="binding site" evidence="4">
    <location>
        <position position="228"/>
    </location>
    <ligand>
        <name>[4Fe-4S] cluster</name>
        <dbReference type="ChEBI" id="CHEBI:49883"/>
    </ligand>
</feature>
<dbReference type="NCBIfam" id="TIGR00434">
    <property type="entry name" value="cysH"/>
    <property type="match status" value="1"/>
</dbReference>
<keyword evidence="2 4" id="KW-0560">Oxidoreductase</keyword>
<protein>
    <recommendedName>
        <fullName evidence="4">Adenosine 5'-phosphosulfate reductase</fullName>
        <shortName evidence="4">APS reductase</shortName>
        <ecNumber evidence="4">1.8.4.10</ecNumber>
    </recommendedName>
    <alternativeName>
        <fullName evidence="4">5'-adenylylsulfate reductase</fullName>
    </alternativeName>
    <alternativeName>
        <fullName evidence="4">Thioredoxin-dependent 5'-adenylylsulfate reductase</fullName>
    </alternativeName>
</protein>
<keyword evidence="7" id="KW-1185">Reference proteome</keyword>
<evidence type="ECO:0000256" key="2">
    <source>
        <dbReference type="ARBA" id="ARBA00023002"/>
    </source>
</evidence>
<evidence type="ECO:0000256" key="3">
    <source>
        <dbReference type="ARBA" id="ARBA00024327"/>
    </source>
</evidence>
<evidence type="ECO:0000313" key="6">
    <source>
        <dbReference type="EMBL" id="NBC36863.1"/>
    </source>
</evidence>
<dbReference type="InterPro" id="IPR004511">
    <property type="entry name" value="PAPS/APS_Rdtase"/>
</dbReference>
<dbReference type="HAMAP" id="MF_00063">
    <property type="entry name" value="CysH"/>
    <property type="match status" value="1"/>
</dbReference>
<dbReference type="InterPro" id="IPR002500">
    <property type="entry name" value="PAPS_reduct_dom"/>
</dbReference>
<evidence type="ECO:0000313" key="7">
    <source>
        <dbReference type="Proteomes" id="UP000753724"/>
    </source>
</evidence>
<dbReference type="PANTHER" id="PTHR46509:SF1">
    <property type="entry name" value="PHOSPHOADENOSINE PHOSPHOSULFATE REDUCTASE"/>
    <property type="match status" value="1"/>
</dbReference>
<accession>A0ABW9XEE5</accession>
<feature type="binding site" evidence="4">
    <location>
        <position position="140"/>
    </location>
    <ligand>
        <name>[4Fe-4S] cluster</name>
        <dbReference type="ChEBI" id="CHEBI:49883"/>
    </ligand>
</feature>